<accession>A0ABP7NK66</accession>
<name>A0ABP7NK66_9MICO</name>
<dbReference type="RefSeq" id="WP_344820376.1">
    <property type="nucleotide sequence ID" value="NZ_BAABCP010000002.1"/>
</dbReference>
<proteinExistence type="predicted"/>
<keyword evidence="2" id="KW-1185">Reference proteome</keyword>
<protein>
    <submittedName>
        <fullName evidence="1">Uncharacterized protein</fullName>
    </submittedName>
</protein>
<evidence type="ECO:0000313" key="1">
    <source>
        <dbReference type="EMBL" id="GAA3949009.1"/>
    </source>
</evidence>
<dbReference type="EMBL" id="BAABCP010000002">
    <property type="protein sequence ID" value="GAA3949009.1"/>
    <property type="molecule type" value="Genomic_DNA"/>
</dbReference>
<dbReference type="Proteomes" id="UP001501591">
    <property type="component" value="Unassembled WGS sequence"/>
</dbReference>
<organism evidence="1 2">
    <name type="scientific">Microbacterium soli</name>
    <dbReference type="NCBI Taxonomy" id="446075"/>
    <lineage>
        <taxon>Bacteria</taxon>
        <taxon>Bacillati</taxon>
        <taxon>Actinomycetota</taxon>
        <taxon>Actinomycetes</taxon>
        <taxon>Micrococcales</taxon>
        <taxon>Microbacteriaceae</taxon>
        <taxon>Microbacterium</taxon>
    </lineage>
</organism>
<gene>
    <name evidence="1" type="ORF">GCM10022383_28480</name>
</gene>
<reference evidence="2" key="1">
    <citation type="journal article" date="2019" name="Int. J. Syst. Evol. Microbiol.">
        <title>The Global Catalogue of Microorganisms (GCM) 10K type strain sequencing project: providing services to taxonomists for standard genome sequencing and annotation.</title>
        <authorList>
            <consortium name="The Broad Institute Genomics Platform"/>
            <consortium name="The Broad Institute Genome Sequencing Center for Infectious Disease"/>
            <person name="Wu L."/>
            <person name="Ma J."/>
        </authorList>
    </citation>
    <scope>NUCLEOTIDE SEQUENCE [LARGE SCALE GENOMIC DNA]</scope>
    <source>
        <strain evidence="2">JCM 17024</strain>
    </source>
</reference>
<evidence type="ECO:0000313" key="2">
    <source>
        <dbReference type="Proteomes" id="UP001501591"/>
    </source>
</evidence>
<sequence>MTGRYVVVDEHDAPVVAFDVAFDAVMCRRTNEPAVDAWGILDTATGDVHR</sequence>
<comment type="caution">
    <text evidence="1">The sequence shown here is derived from an EMBL/GenBank/DDBJ whole genome shotgun (WGS) entry which is preliminary data.</text>
</comment>